<dbReference type="EMBL" id="FPLD01000129">
    <property type="protein sequence ID" value="SGZ16456.1"/>
    <property type="molecule type" value="Genomic_DNA"/>
</dbReference>
<gene>
    <name evidence="1" type="ORF">NVI5450_4327</name>
</gene>
<dbReference type="AlphaFoldDB" id="A0A1L0F410"/>
<dbReference type="Proteomes" id="UP000183794">
    <property type="component" value="Unassembled WGS sequence"/>
</dbReference>
<sequence>MFIIEQHIIKEIEQLTGINCYPNYLPEDAVKPAIVYNTVSNRSHKNLSKIKNRSTTLQITIVSNTYAAAKILQQQIHNYFEYYEHDDDLSYVLAGVNNIVDLYKLQLNQIAIDLGIQYVVK</sequence>
<dbReference type="RefSeq" id="WP_075518465.1">
    <property type="nucleotide sequence ID" value="NZ_FPLD01000129.1"/>
</dbReference>
<name>A0A1L0F410_9GAMM</name>
<protein>
    <submittedName>
        <fullName evidence="1">NH3-dependent NAD+ synthetase</fullName>
    </submittedName>
</protein>
<organism evidence="1 2">
    <name type="scientific">Moritella viscosa</name>
    <dbReference type="NCBI Taxonomy" id="80854"/>
    <lineage>
        <taxon>Bacteria</taxon>
        <taxon>Pseudomonadati</taxon>
        <taxon>Pseudomonadota</taxon>
        <taxon>Gammaproteobacteria</taxon>
        <taxon>Alteromonadales</taxon>
        <taxon>Moritellaceae</taxon>
        <taxon>Moritella</taxon>
    </lineage>
</organism>
<reference evidence="1 2" key="1">
    <citation type="submission" date="2016-11" db="EMBL/GenBank/DDBJ databases">
        <authorList>
            <person name="Jaros S."/>
            <person name="Januszkiewicz K."/>
            <person name="Wedrychowicz H."/>
        </authorList>
    </citation>
    <scope>NUCLEOTIDE SEQUENCE [LARGE SCALE GENOMIC DNA]</scope>
    <source>
        <strain evidence="1">NVI 5450</strain>
    </source>
</reference>
<accession>A0A1L0F410</accession>
<dbReference type="OrthoDB" id="10012600at2"/>
<evidence type="ECO:0000313" key="1">
    <source>
        <dbReference type="EMBL" id="SGZ16456.1"/>
    </source>
</evidence>
<dbReference type="InterPro" id="IPR049254">
    <property type="entry name" value="Phage_tail_terminator"/>
</dbReference>
<evidence type="ECO:0000313" key="2">
    <source>
        <dbReference type="Proteomes" id="UP000183794"/>
    </source>
</evidence>
<dbReference type="Pfam" id="PF20765">
    <property type="entry name" value="Phage_tail_terminator_8"/>
    <property type="match status" value="1"/>
</dbReference>
<proteinExistence type="predicted"/>